<sequence length="57" mass="6269">MWQSRAEACVLGLFRRSSEIGFLVSDDLFAGVSRGQSPRYGLFQTTFAVNAPAVRCV</sequence>
<evidence type="ECO:0000313" key="2">
    <source>
        <dbReference type="Proteomes" id="UP000031390"/>
    </source>
</evidence>
<protein>
    <submittedName>
        <fullName evidence="1">Uncharacterized protein</fullName>
    </submittedName>
</protein>
<reference evidence="1 2" key="1">
    <citation type="submission" date="2014-12" db="EMBL/GenBank/DDBJ databases">
        <title>Genome sequence of Morococcus cerebrosus.</title>
        <authorList>
            <person name="Shin S.-K."/>
            <person name="Yi H."/>
        </authorList>
    </citation>
    <scope>NUCLEOTIDE SEQUENCE [LARGE SCALE GENOMIC DNA]</scope>
    <source>
        <strain evidence="1 2">CIP 81.93</strain>
    </source>
</reference>
<evidence type="ECO:0000313" key="1">
    <source>
        <dbReference type="EMBL" id="KIC12533.1"/>
    </source>
</evidence>
<name>A0A0C1ETU3_9NEIS</name>
<organism evidence="1 2">
    <name type="scientific">Morococcus cerebrosus</name>
    <dbReference type="NCBI Taxonomy" id="1056807"/>
    <lineage>
        <taxon>Bacteria</taxon>
        <taxon>Pseudomonadati</taxon>
        <taxon>Pseudomonadota</taxon>
        <taxon>Betaproteobacteria</taxon>
        <taxon>Neisseriales</taxon>
        <taxon>Neisseriaceae</taxon>
        <taxon>Morococcus</taxon>
    </lineage>
</organism>
<accession>A0A0C1ETU3</accession>
<gene>
    <name evidence="1" type="ORF">MCC93_04520</name>
</gene>
<dbReference type="EMBL" id="JUFZ01000016">
    <property type="protein sequence ID" value="KIC12533.1"/>
    <property type="molecule type" value="Genomic_DNA"/>
</dbReference>
<proteinExistence type="predicted"/>
<dbReference type="Proteomes" id="UP000031390">
    <property type="component" value="Unassembled WGS sequence"/>
</dbReference>
<comment type="caution">
    <text evidence="1">The sequence shown here is derived from an EMBL/GenBank/DDBJ whole genome shotgun (WGS) entry which is preliminary data.</text>
</comment>
<dbReference type="AlphaFoldDB" id="A0A0C1ETU3"/>